<dbReference type="GO" id="GO:0032259">
    <property type="term" value="P:methylation"/>
    <property type="evidence" value="ECO:0007669"/>
    <property type="project" value="UniProtKB-KW"/>
</dbReference>
<dbReference type="InterPro" id="IPR016461">
    <property type="entry name" value="COMT-like"/>
</dbReference>
<organism evidence="8 9">
    <name type="scientific">Vitis vinifera</name>
    <name type="common">Grape</name>
    <dbReference type="NCBI Taxonomy" id="29760"/>
    <lineage>
        <taxon>Eukaryota</taxon>
        <taxon>Viridiplantae</taxon>
        <taxon>Streptophyta</taxon>
        <taxon>Embryophyta</taxon>
        <taxon>Tracheophyta</taxon>
        <taxon>Spermatophyta</taxon>
        <taxon>Magnoliopsida</taxon>
        <taxon>eudicotyledons</taxon>
        <taxon>Gunneridae</taxon>
        <taxon>Pentapetalae</taxon>
        <taxon>rosids</taxon>
        <taxon>Vitales</taxon>
        <taxon>Vitaceae</taxon>
        <taxon>Viteae</taxon>
        <taxon>Vitis</taxon>
    </lineage>
</organism>
<dbReference type="PIRSF" id="PIRSF005739">
    <property type="entry name" value="O-mtase"/>
    <property type="match status" value="1"/>
</dbReference>
<name>A0A438EFC4_VITVI</name>
<dbReference type="GO" id="GO:0008171">
    <property type="term" value="F:O-methyltransferase activity"/>
    <property type="evidence" value="ECO:0007669"/>
    <property type="project" value="InterPro"/>
</dbReference>
<dbReference type="Pfam" id="PF08100">
    <property type="entry name" value="Dimerisation"/>
    <property type="match status" value="1"/>
</dbReference>
<dbReference type="Gene3D" id="3.40.50.150">
    <property type="entry name" value="Vaccinia Virus protein VP39"/>
    <property type="match status" value="1"/>
</dbReference>
<evidence type="ECO:0000256" key="3">
    <source>
        <dbReference type="ARBA" id="ARBA00022691"/>
    </source>
</evidence>
<dbReference type="InterPro" id="IPR012967">
    <property type="entry name" value="COMT_dimerisation"/>
</dbReference>
<dbReference type="SUPFAM" id="SSF46785">
    <property type="entry name" value="Winged helix' DNA-binding domain"/>
    <property type="match status" value="1"/>
</dbReference>
<dbReference type="Pfam" id="PF00891">
    <property type="entry name" value="Methyltransf_2"/>
    <property type="match status" value="1"/>
</dbReference>
<sequence length="375" mass="41614">MDRKQKMVSRSENDDVLKISREADEAELMLQGQANIWRHMFAFADSMALKCAVELRIADIIHSHARPITLSQIATCIDFPSPDITCLARIMRFLVRAKIFTAAPPPQSDGGETLYGLTPSSKWLLHDADLSLAPMVLMENHPSLMAPWHCFGTCVKEGGIAFEKAHGRQIWDFASENPEFNKLFNDGMACTAKVVMGEVVAAYKDGFGSIRTLVDVGGGTGGAVAEVVKAYPHIKGINFDLPHVVASAPAYEGVSHVGGDMFESIPNADAIFMKWIMHDWSDEDCIKILKNCRKAVPEKTGKIIIVDGVIREDSDDPFDKTRLVFDLLMMAHSSNGKERSEVEWKKVLEEGGFPRYRILEISISTLPMIIEAYPE</sequence>
<dbReference type="PANTHER" id="PTHR11746">
    <property type="entry name" value="O-METHYLTRANSFERASE"/>
    <property type="match status" value="1"/>
</dbReference>
<dbReference type="FunFam" id="3.40.50.150:FF:000294">
    <property type="entry name" value="O-methyltransferase family protein"/>
    <property type="match status" value="1"/>
</dbReference>
<gene>
    <name evidence="8" type="primary">7OMT</name>
    <name evidence="8" type="ORF">CK203_081712</name>
</gene>
<evidence type="ECO:0000313" key="8">
    <source>
        <dbReference type="EMBL" id="RVW46403.1"/>
    </source>
</evidence>
<accession>A0A438EFC4</accession>
<dbReference type="EMBL" id="QGNW01001303">
    <property type="protein sequence ID" value="RVW46403.1"/>
    <property type="molecule type" value="Genomic_DNA"/>
</dbReference>
<feature type="domain" description="O-methyltransferase dimerisation" evidence="7">
    <location>
        <begin position="37"/>
        <end position="126"/>
    </location>
</feature>
<evidence type="ECO:0000256" key="4">
    <source>
        <dbReference type="ARBA" id="ARBA00038277"/>
    </source>
</evidence>
<feature type="active site" description="Proton acceptor" evidence="5">
    <location>
        <position position="278"/>
    </location>
</feature>
<keyword evidence="2 8" id="KW-0808">Transferase</keyword>
<reference evidence="8 9" key="1">
    <citation type="journal article" date="2018" name="PLoS Genet.">
        <title>Population sequencing reveals clonal diversity and ancestral inbreeding in the grapevine cultivar Chardonnay.</title>
        <authorList>
            <person name="Roach M.J."/>
            <person name="Johnson D.L."/>
            <person name="Bohlmann J."/>
            <person name="van Vuuren H.J."/>
            <person name="Jones S.J."/>
            <person name="Pretorius I.S."/>
            <person name="Schmidt S.A."/>
            <person name="Borneman A.R."/>
        </authorList>
    </citation>
    <scope>NUCLEOTIDE SEQUENCE [LARGE SCALE GENOMIC DNA]</scope>
    <source>
        <strain evidence="9">cv. Chardonnay</strain>
        <tissue evidence="8">Leaf</tissue>
    </source>
</reference>
<protein>
    <submittedName>
        <fullName evidence="8">(R,S)-reticuline 7-O-methyltransferase</fullName>
    </submittedName>
</protein>
<dbReference type="GO" id="GO:0046983">
    <property type="term" value="F:protein dimerization activity"/>
    <property type="evidence" value="ECO:0007669"/>
    <property type="project" value="InterPro"/>
</dbReference>
<dbReference type="PROSITE" id="PS51683">
    <property type="entry name" value="SAM_OMT_II"/>
    <property type="match status" value="1"/>
</dbReference>
<dbReference type="Proteomes" id="UP000288805">
    <property type="component" value="Unassembled WGS sequence"/>
</dbReference>
<proteinExistence type="inferred from homology"/>
<dbReference type="AlphaFoldDB" id="A0A438EFC4"/>
<evidence type="ECO:0000256" key="1">
    <source>
        <dbReference type="ARBA" id="ARBA00022603"/>
    </source>
</evidence>
<evidence type="ECO:0000256" key="2">
    <source>
        <dbReference type="ARBA" id="ARBA00022679"/>
    </source>
</evidence>
<evidence type="ECO:0000259" key="7">
    <source>
        <dbReference type="Pfam" id="PF08100"/>
    </source>
</evidence>
<dbReference type="GO" id="GO:0009717">
    <property type="term" value="P:isoflavonoid biosynthetic process"/>
    <property type="evidence" value="ECO:0007669"/>
    <property type="project" value="UniProtKB-ARBA"/>
</dbReference>
<keyword evidence="3" id="KW-0949">S-adenosyl-L-methionine</keyword>
<comment type="similarity">
    <text evidence="4">Belongs to the class I-like SAM-binding methyltransferase superfamily. Cation-independent O-methyltransferase family.</text>
</comment>
<dbReference type="InterPro" id="IPR036390">
    <property type="entry name" value="WH_DNA-bd_sf"/>
</dbReference>
<keyword evidence="1 8" id="KW-0489">Methyltransferase</keyword>
<evidence type="ECO:0000259" key="6">
    <source>
        <dbReference type="Pfam" id="PF00891"/>
    </source>
</evidence>
<evidence type="ECO:0000256" key="5">
    <source>
        <dbReference type="PIRSR" id="PIRSR005739-1"/>
    </source>
</evidence>
<dbReference type="InterPro" id="IPR001077">
    <property type="entry name" value="COMT_C"/>
</dbReference>
<comment type="caution">
    <text evidence="8">The sequence shown here is derived from an EMBL/GenBank/DDBJ whole genome shotgun (WGS) entry which is preliminary data.</text>
</comment>
<dbReference type="Gene3D" id="1.10.10.10">
    <property type="entry name" value="Winged helix-like DNA-binding domain superfamily/Winged helix DNA-binding domain"/>
    <property type="match status" value="1"/>
</dbReference>
<dbReference type="InterPro" id="IPR036388">
    <property type="entry name" value="WH-like_DNA-bd_sf"/>
</dbReference>
<dbReference type="FunFam" id="1.10.10.10:FF:000213">
    <property type="entry name" value="Coniferyl alcohol 9-O-methyltransferase"/>
    <property type="match status" value="1"/>
</dbReference>
<feature type="domain" description="O-methyltransferase C-terminal" evidence="6">
    <location>
        <begin position="148"/>
        <end position="353"/>
    </location>
</feature>
<dbReference type="SUPFAM" id="SSF53335">
    <property type="entry name" value="S-adenosyl-L-methionine-dependent methyltransferases"/>
    <property type="match status" value="1"/>
</dbReference>
<evidence type="ECO:0000313" key="9">
    <source>
        <dbReference type="Proteomes" id="UP000288805"/>
    </source>
</evidence>
<dbReference type="InterPro" id="IPR029063">
    <property type="entry name" value="SAM-dependent_MTases_sf"/>
</dbReference>
<dbReference type="GO" id="GO:0008757">
    <property type="term" value="F:S-adenosylmethionine-dependent methyltransferase activity"/>
    <property type="evidence" value="ECO:0007669"/>
    <property type="project" value="UniProtKB-ARBA"/>
</dbReference>